<evidence type="ECO:0000313" key="2">
    <source>
        <dbReference type="Proteomes" id="UP000006263"/>
    </source>
</evidence>
<sequence length="44" mass="5281">MIFVKKVMFDVSRLKRWLIYQFFNDFAALATKIVTQNKIGKKRS</sequence>
<accession>K6Z7U7</accession>
<protein>
    <submittedName>
        <fullName evidence="1">Uncharacterized protein</fullName>
    </submittedName>
</protein>
<gene>
    <name evidence="1" type="ORF">GMES_4174</name>
</gene>
<dbReference type="AlphaFoldDB" id="K6Z7U7"/>
<proteinExistence type="predicted"/>
<dbReference type="EMBL" id="BAEP01000077">
    <property type="protein sequence ID" value="GAC26447.1"/>
    <property type="molecule type" value="Genomic_DNA"/>
</dbReference>
<reference evidence="1 2" key="1">
    <citation type="journal article" date="2017" name="Antonie Van Leeuwenhoek">
        <title>Rhizobium rhizosphaerae sp. nov., a novel species isolated from rice rhizosphere.</title>
        <authorList>
            <person name="Zhao J.J."/>
            <person name="Zhang J."/>
            <person name="Zhang R.J."/>
            <person name="Zhang C.W."/>
            <person name="Yin H.Q."/>
            <person name="Zhang X.X."/>
        </authorList>
    </citation>
    <scope>NUCLEOTIDE SEQUENCE [LARGE SCALE GENOMIC DNA]</scope>
    <source>
        <strain evidence="1 2">KMM 241</strain>
    </source>
</reference>
<dbReference type="Proteomes" id="UP000006263">
    <property type="component" value="Unassembled WGS sequence"/>
</dbReference>
<comment type="caution">
    <text evidence="1">The sequence shown here is derived from an EMBL/GenBank/DDBJ whole genome shotgun (WGS) entry which is preliminary data.</text>
</comment>
<name>K6Z7U7_9ALTE</name>
<evidence type="ECO:0000313" key="1">
    <source>
        <dbReference type="EMBL" id="GAC26447.1"/>
    </source>
</evidence>
<organism evidence="1 2">
    <name type="scientific">Paraglaciecola mesophila KMM 241</name>
    <dbReference type="NCBI Taxonomy" id="1128912"/>
    <lineage>
        <taxon>Bacteria</taxon>
        <taxon>Pseudomonadati</taxon>
        <taxon>Pseudomonadota</taxon>
        <taxon>Gammaproteobacteria</taxon>
        <taxon>Alteromonadales</taxon>
        <taxon>Alteromonadaceae</taxon>
        <taxon>Paraglaciecola</taxon>
    </lineage>
</organism>